<dbReference type="EMBL" id="MU865005">
    <property type="protein sequence ID" value="KAK4460728.1"/>
    <property type="molecule type" value="Genomic_DNA"/>
</dbReference>
<feature type="compositionally biased region" description="Polar residues" evidence="1">
    <location>
        <begin position="82"/>
        <end position="92"/>
    </location>
</feature>
<organism evidence="2 3">
    <name type="scientific">Cladorrhinum samala</name>
    <dbReference type="NCBI Taxonomy" id="585594"/>
    <lineage>
        <taxon>Eukaryota</taxon>
        <taxon>Fungi</taxon>
        <taxon>Dikarya</taxon>
        <taxon>Ascomycota</taxon>
        <taxon>Pezizomycotina</taxon>
        <taxon>Sordariomycetes</taxon>
        <taxon>Sordariomycetidae</taxon>
        <taxon>Sordariales</taxon>
        <taxon>Podosporaceae</taxon>
        <taxon>Cladorrhinum</taxon>
    </lineage>
</organism>
<sequence>MPRWLEKLRNHIQNTCRSISHRLHYPQNRRPRPQRHQRNIRRHGGRRRHHNLRGRTRRRNRPLSPHRPREHSPQRHAASIYTIDSQQPSPGESNPRRRSEYDYAQRAGTTYARFYIYDNRSYHHCSINHNLGHSSCNCHQPSCCPRRANIRTASPAESVHSTIVIEELQPGDPPRQRSPSPPSPPSPPRPNLNQPNLANPSPNSPSPSSPLPNPPPVASPTANPTATSGSEPSSAQPASQRPRDHERRLHRRNNGHPQHTPLATTAQPASRTPHVQPRSPAESEYSTFLVEEPLLQSNYVAPTANLGSAQPAAPQPTVSSSAPMAGTSSTTPARWNGGWHDIGWGRGVSVSTAPYVEEQRLARQYMSREDFLAYYGTPRSGPRSGRPGPSESLWLSDPDFPHYYRST</sequence>
<reference evidence="2" key="1">
    <citation type="journal article" date="2023" name="Mol. Phylogenet. Evol.">
        <title>Genome-scale phylogeny and comparative genomics of the fungal order Sordariales.</title>
        <authorList>
            <person name="Hensen N."/>
            <person name="Bonometti L."/>
            <person name="Westerberg I."/>
            <person name="Brannstrom I.O."/>
            <person name="Guillou S."/>
            <person name="Cros-Aarteil S."/>
            <person name="Calhoun S."/>
            <person name="Haridas S."/>
            <person name="Kuo A."/>
            <person name="Mondo S."/>
            <person name="Pangilinan J."/>
            <person name="Riley R."/>
            <person name="LaButti K."/>
            <person name="Andreopoulos B."/>
            <person name="Lipzen A."/>
            <person name="Chen C."/>
            <person name="Yan M."/>
            <person name="Daum C."/>
            <person name="Ng V."/>
            <person name="Clum A."/>
            <person name="Steindorff A."/>
            <person name="Ohm R.A."/>
            <person name="Martin F."/>
            <person name="Silar P."/>
            <person name="Natvig D.O."/>
            <person name="Lalanne C."/>
            <person name="Gautier V."/>
            <person name="Ament-Velasquez S.L."/>
            <person name="Kruys A."/>
            <person name="Hutchinson M.I."/>
            <person name="Powell A.J."/>
            <person name="Barry K."/>
            <person name="Miller A.N."/>
            <person name="Grigoriev I.V."/>
            <person name="Debuchy R."/>
            <person name="Gladieux P."/>
            <person name="Hiltunen Thoren M."/>
            <person name="Johannesson H."/>
        </authorList>
    </citation>
    <scope>NUCLEOTIDE SEQUENCE</scope>
    <source>
        <strain evidence="2">PSN324</strain>
    </source>
</reference>
<reference evidence="2" key="2">
    <citation type="submission" date="2023-06" db="EMBL/GenBank/DDBJ databases">
        <authorList>
            <consortium name="Lawrence Berkeley National Laboratory"/>
            <person name="Mondo S.J."/>
            <person name="Hensen N."/>
            <person name="Bonometti L."/>
            <person name="Westerberg I."/>
            <person name="Brannstrom I.O."/>
            <person name="Guillou S."/>
            <person name="Cros-Aarteil S."/>
            <person name="Calhoun S."/>
            <person name="Haridas S."/>
            <person name="Kuo A."/>
            <person name="Pangilinan J."/>
            <person name="Riley R."/>
            <person name="Labutti K."/>
            <person name="Andreopoulos B."/>
            <person name="Lipzen A."/>
            <person name="Chen C."/>
            <person name="Yanf M."/>
            <person name="Daum C."/>
            <person name="Ng V."/>
            <person name="Clum A."/>
            <person name="Steindorff A."/>
            <person name="Ohm R."/>
            <person name="Martin F."/>
            <person name="Silar P."/>
            <person name="Natvig D."/>
            <person name="Lalanne C."/>
            <person name="Gautier V."/>
            <person name="Ament-Velasquez S.L."/>
            <person name="Kruys A."/>
            <person name="Hutchinson M.I."/>
            <person name="Powell A.J."/>
            <person name="Barry K."/>
            <person name="Miller A.N."/>
            <person name="Grigoriev I.V."/>
            <person name="Debuchy R."/>
            <person name="Gladieux P."/>
            <person name="Thoren M.H."/>
            <person name="Johannesson H."/>
        </authorList>
    </citation>
    <scope>NUCLEOTIDE SEQUENCE</scope>
    <source>
        <strain evidence="2">PSN324</strain>
    </source>
</reference>
<evidence type="ECO:0000313" key="3">
    <source>
        <dbReference type="Proteomes" id="UP001321749"/>
    </source>
</evidence>
<name>A0AAV9HJ73_9PEZI</name>
<dbReference type="AlphaFoldDB" id="A0AAV9HJ73"/>
<feature type="region of interest" description="Disordered" evidence="1">
    <location>
        <begin position="168"/>
        <end position="284"/>
    </location>
</feature>
<feature type="compositionally biased region" description="Polar residues" evidence="1">
    <location>
        <begin position="316"/>
        <end position="333"/>
    </location>
</feature>
<comment type="caution">
    <text evidence="2">The sequence shown here is derived from an EMBL/GenBank/DDBJ whole genome shotgun (WGS) entry which is preliminary data.</text>
</comment>
<feature type="compositionally biased region" description="Polar residues" evidence="1">
    <location>
        <begin position="255"/>
        <end position="270"/>
    </location>
</feature>
<keyword evidence="3" id="KW-1185">Reference proteome</keyword>
<feature type="compositionally biased region" description="Pro residues" evidence="1">
    <location>
        <begin position="202"/>
        <end position="218"/>
    </location>
</feature>
<evidence type="ECO:0000313" key="2">
    <source>
        <dbReference type="EMBL" id="KAK4460728.1"/>
    </source>
</evidence>
<evidence type="ECO:0000256" key="1">
    <source>
        <dbReference type="SAM" id="MobiDB-lite"/>
    </source>
</evidence>
<proteinExistence type="predicted"/>
<gene>
    <name evidence="2" type="ORF">QBC42DRAFT_253130</name>
</gene>
<feature type="region of interest" description="Disordered" evidence="1">
    <location>
        <begin position="306"/>
        <end position="335"/>
    </location>
</feature>
<feature type="region of interest" description="Disordered" evidence="1">
    <location>
        <begin position="376"/>
        <end position="407"/>
    </location>
</feature>
<feature type="compositionally biased region" description="Low complexity" evidence="1">
    <location>
        <begin position="191"/>
        <end position="201"/>
    </location>
</feature>
<feature type="compositionally biased region" description="Pro residues" evidence="1">
    <location>
        <begin position="179"/>
        <end position="190"/>
    </location>
</feature>
<dbReference type="Proteomes" id="UP001321749">
    <property type="component" value="Unassembled WGS sequence"/>
</dbReference>
<feature type="compositionally biased region" description="Basic residues" evidence="1">
    <location>
        <begin position="22"/>
        <end position="69"/>
    </location>
</feature>
<feature type="region of interest" description="Disordered" evidence="1">
    <location>
        <begin position="22"/>
        <end position="100"/>
    </location>
</feature>
<feature type="compositionally biased region" description="Polar residues" evidence="1">
    <location>
        <begin position="229"/>
        <end position="239"/>
    </location>
</feature>
<protein>
    <submittedName>
        <fullName evidence="2">Uncharacterized protein</fullName>
    </submittedName>
</protein>
<feature type="compositionally biased region" description="Low complexity" evidence="1">
    <location>
        <begin position="378"/>
        <end position="390"/>
    </location>
</feature>
<accession>A0AAV9HJ73</accession>
<feature type="compositionally biased region" description="Low complexity" evidence="1">
    <location>
        <begin position="219"/>
        <end position="228"/>
    </location>
</feature>